<reference evidence="2 3" key="1">
    <citation type="journal article" date="2023" name="Nucleic Acids Res.">
        <title>The hologenome of Daphnia magna reveals possible DNA methylation and microbiome-mediated evolution of the host genome.</title>
        <authorList>
            <person name="Chaturvedi A."/>
            <person name="Li X."/>
            <person name="Dhandapani V."/>
            <person name="Marshall H."/>
            <person name="Kissane S."/>
            <person name="Cuenca-Cambronero M."/>
            <person name="Asole G."/>
            <person name="Calvet F."/>
            <person name="Ruiz-Romero M."/>
            <person name="Marangio P."/>
            <person name="Guigo R."/>
            <person name="Rago D."/>
            <person name="Mirbahai L."/>
            <person name="Eastwood N."/>
            <person name="Colbourne J.K."/>
            <person name="Zhou J."/>
            <person name="Mallon E."/>
            <person name="Orsini L."/>
        </authorList>
    </citation>
    <scope>NUCLEOTIDE SEQUENCE [LARGE SCALE GENOMIC DNA]</scope>
    <source>
        <strain evidence="2">LRV0_1</strain>
    </source>
</reference>
<dbReference type="EMBL" id="JAOYFB010000002">
    <property type="protein sequence ID" value="KAK4008723.1"/>
    <property type="molecule type" value="Genomic_DNA"/>
</dbReference>
<evidence type="ECO:0000313" key="2">
    <source>
        <dbReference type="EMBL" id="KAK4008723.1"/>
    </source>
</evidence>
<keyword evidence="3" id="KW-1185">Reference proteome</keyword>
<evidence type="ECO:0000256" key="1">
    <source>
        <dbReference type="SAM" id="SignalP"/>
    </source>
</evidence>
<accession>A0ABQ9Z747</accession>
<evidence type="ECO:0008006" key="4">
    <source>
        <dbReference type="Google" id="ProtNLM"/>
    </source>
</evidence>
<sequence>MIYINPVLSFFFFFFCSWPLSYSLCTSPGLNSVPGRAVGVLSLREHARSHPPALKKKRGNAEN</sequence>
<gene>
    <name evidence="2" type="ORF">OUZ56_013856</name>
</gene>
<keyword evidence="1" id="KW-0732">Signal</keyword>
<evidence type="ECO:0000313" key="3">
    <source>
        <dbReference type="Proteomes" id="UP001234178"/>
    </source>
</evidence>
<comment type="caution">
    <text evidence="2">The sequence shown here is derived from an EMBL/GenBank/DDBJ whole genome shotgun (WGS) entry which is preliminary data.</text>
</comment>
<dbReference type="Proteomes" id="UP001234178">
    <property type="component" value="Unassembled WGS sequence"/>
</dbReference>
<feature type="signal peptide" evidence="1">
    <location>
        <begin position="1"/>
        <end position="23"/>
    </location>
</feature>
<protein>
    <recommendedName>
        <fullName evidence="4">Secreted protein</fullName>
    </recommendedName>
</protein>
<feature type="chain" id="PRO_5046026111" description="Secreted protein" evidence="1">
    <location>
        <begin position="24"/>
        <end position="63"/>
    </location>
</feature>
<proteinExistence type="predicted"/>
<name>A0ABQ9Z747_9CRUS</name>
<organism evidence="2 3">
    <name type="scientific">Daphnia magna</name>
    <dbReference type="NCBI Taxonomy" id="35525"/>
    <lineage>
        <taxon>Eukaryota</taxon>
        <taxon>Metazoa</taxon>
        <taxon>Ecdysozoa</taxon>
        <taxon>Arthropoda</taxon>
        <taxon>Crustacea</taxon>
        <taxon>Branchiopoda</taxon>
        <taxon>Diplostraca</taxon>
        <taxon>Cladocera</taxon>
        <taxon>Anomopoda</taxon>
        <taxon>Daphniidae</taxon>
        <taxon>Daphnia</taxon>
    </lineage>
</organism>